<dbReference type="AlphaFoldDB" id="A0A0F9KAZ3"/>
<evidence type="ECO:0000313" key="1">
    <source>
        <dbReference type="EMBL" id="KKM79143.1"/>
    </source>
</evidence>
<gene>
    <name evidence="1" type="ORF">LCGC14_1352890</name>
</gene>
<sequence>MEKCPHVKTKRAGDESYDTCELNTKSCLIEHGLYECEIWNEIKEK</sequence>
<proteinExistence type="predicted"/>
<organism evidence="1">
    <name type="scientific">marine sediment metagenome</name>
    <dbReference type="NCBI Taxonomy" id="412755"/>
    <lineage>
        <taxon>unclassified sequences</taxon>
        <taxon>metagenomes</taxon>
        <taxon>ecological metagenomes</taxon>
    </lineage>
</organism>
<accession>A0A0F9KAZ3</accession>
<comment type="caution">
    <text evidence="1">The sequence shown here is derived from an EMBL/GenBank/DDBJ whole genome shotgun (WGS) entry which is preliminary data.</text>
</comment>
<name>A0A0F9KAZ3_9ZZZZ</name>
<reference evidence="1" key="1">
    <citation type="journal article" date="2015" name="Nature">
        <title>Complex archaea that bridge the gap between prokaryotes and eukaryotes.</title>
        <authorList>
            <person name="Spang A."/>
            <person name="Saw J.H."/>
            <person name="Jorgensen S.L."/>
            <person name="Zaremba-Niedzwiedzka K."/>
            <person name="Martijn J."/>
            <person name="Lind A.E."/>
            <person name="van Eijk R."/>
            <person name="Schleper C."/>
            <person name="Guy L."/>
            <person name="Ettema T.J."/>
        </authorList>
    </citation>
    <scope>NUCLEOTIDE SEQUENCE</scope>
</reference>
<protein>
    <submittedName>
        <fullName evidence="1">Uncharacterized protein</fullName>
    </submittedName>
</protein>
<dbReference type="EMBL" id="LAZR01008379">
    <property type="protein sequence ID" value="KKM79143.1"/>
    <property type="molecule type" value="Genomic_DNA"/>
</dbReference>